<organism evidence="2 3">
    <name type="scientific">Tritrichomonas foetus</name>
    <dbReference type="NCBI Taxonomy" id="1144522"/>
    <lineage>
        <taxon>Eukaryota</taxon>
        <taxon>Metamonada</taxon>
        <taxon>Parabasalia</taxon>
        <taxon>Tritrichomonadida</taxon>
        <taxon>Tritrichomonadidae</taxon>
        <taxon>Tritrichomonas</taxon>
    </lineage>
</organism>
<comment type="caution">
    <text evidence="2">The sequence shown here is derived from an EMBL/GenBank/DDBJ whole genome shotgun (WGS) entry which is preliminary data.</text>
</comment>
<dbReference type="InterPro" id="IPR027417">
    <property type="entry name" value="P-loop_NTPase"/>
</dbReference>
<name>A0A1J4KEX3_9EUKA</name>
<proteinExistence type="predicted"/>
<protein>
    <recommendedName>
        <fullName evidence="4">Doublecortin domain-containing protein</fullName>
    </recommendedName>
</protein>
<evidence type="ECO:0000313" key="2">
    <source>
        <dbReference type="EMBL" id="OHT07933.1"/>
    </source>
</evidence>
<dbReference type="OrthoDB" id="10648380at2759"/>
<evidence type="ECO:0008006" key="4">
    <source>
        <dbReference type="Google" id="ProtNLM"/>
    </source>
</evidence>
<gene>
    <name evidence="2" type="ORF">TRFO_05050</name>
</gene>
<dbReference type="GeneID" id="94826966"/>
<feature type="region of interest" description="Disordered" evidence="1">
    <location>
        <begin position="156"/>
        <end position="257"/>
    </location>
</feature>
<accession>A0A1J4KEX3</accession>
<evidence type="ECO:0000256" key="1">
    <source>
        <dbReference type="SAM" id="MobiDB-lite"/>
    </source>
</evidence>
<dbReference type="EMBL" id="MLAK01000682">
    <property type="protein sequence ID" value="OHT07933.1"/>
    <property type="molecule type" value="Genomic_DNA"/>
</dbReference>
<dbReference type="Proteomes" id="UP000179807">
    <property type="component" value="Unassembled WGS sequence"/>
</dbReference>
<dbReference type="RefSeq" id="XP_068361069.1">
    <property type="nucleotide sequence ID" value="XM_068492262.1"/>
</dbReference>
<dbReference type="SUPFAM" id="SSF52540">
    <property type="entry name" value="P-loop containing nucleoside triphosphate hydrolases"/>
    <property type="match status" value="1"/>
</dbReference>
<reference evidence="2" key="1">
    <citation type="submission" date="2016-10" db="EMBL/GenBank/DDBJ databases">
        <authorList>
            <person name="Benchimol M."/>
            <person name="Almeida L.G."/>
            <person name="Vasconcelos A.T."/>
            <person name="Perreira-Neves A."/>
            <person name="Rosa I.A."/>
            <person name="Tasca T."/>
            <person name="Bogo M.R."/>
            <person name="de Souza W."/>
        </authorList>
    </citation>
    <scope>NUCLEOTIDE SEQUENCE [LARGE SCALE GENOMIC DNA]</scope>
    <source>
        <strain evidence="2">K</strain>
    </source>
</reference>
<feature type="region of interest" description="Disordered" evidence="1">
    <location>
        <begin position="104"/>
        <end position="136"/>
    </location>
</feature>
<feature type="compositionally biased region" description="Polar residues" evidence="1">
    <location>
        <begin position="173"/>
        <end position="185"/>
    </location>
</feature>
<feature type="compositionally biased region" description="Polar residues" evidence="1">
    <location>
        <begin position="215"/>
        <end position="256"/>
    </location>
</feature>
<keyword evidence="3" id="KW-1185">Reference proteome</keyword>
<dbReference type="AlphaFoldDB" id="A0A1J4KEX3"/>
<dbReference type="VEuPathDB" id="TrichDB:TRFO_05050"/>
<evidence type="ECO:0000313" key="3">
    <source>
        <dbReference type="Proteomes" id="UP000179807"/>
    </source>
</evidence>
<sequence length="790" mass="86566">MSVCSGTSNQGTIAIPFIYLKARGHNSTVPMKKAQLPSNLRTLLKICNRLFKNYGQVKSLFTSDGVLVKNISDVTPGATLYVSNRDPEEIEAALQAQLNAGKHGLASLSTPPQSPVGDGRNDPKGKGNRNNQCSDSFNALFGQGKAKLGLNLKDKMNSESSQKSKRSYKPVSVKSNKNGRSNRNGTDGYDNSEYENENSFDGNDIYNSDKKSSVSHKSLQQILSEQSLKRSQAGNSVKSGQNGSLVEGENSLTSSGLRHEDITNLSASSSSSELDLDATPLVDIFNALIGNDSLTDDVIYGLKKQDSHWARKLLAMSPDIDELQMLRWLTGLRSLFAAQGLAGGYSVTHGDNLNSNTNLNASSNLNGSGFGNNNSNMNNTNGNGFGNSGLDGGAGAYPKYRFGGAYIDGDGNEIYGKSYIQRYIREIILRHRFVRSGGVDYNLRLTIVGPRNSGKSTLLSCFAEEIMLELATTGCWRQFFLFPLNFKLLATLYGDFAGLYTAIVDITLSNLTWQAPSFVPHMQAIRKLLLMAIYNHKKSPPAVSKSSKFYTEAPQFATAIQRIAQKVFELYTDEEAMPQFMTAIYLLPSLVANAAGFAKVIFFIDNIEFADVELFPAGPFDPESANNSSMNGGAYAGGVYNIEFLQFALSNQHFIISGQEQRRIFESLSPLEDGFDLENGIEFVPTHGIIPVLDDDNRLIKCEIQDEPIPLSLTVDACCGVPAFVGLWEELNDLLDGYEEMENSDEKEDELMVITTSAQHAIDMMFFFSDKAPLFVTAVRRSAKECENTQ</sequence>